<keyword evidence="5" id="KW-0227">DNA damage</keyword>
<organism evidence="15 16">
    <name type="scientific">Anaerospora hongkongensis</name>
    <dbReference type="NCBI Taxonomy" id="244830"/>
    <lineage>
        <taxon>Bacteria</taxon>
        <taxon>Bacillati</taxon>
        <taxon>Bacillota</taxon>
        <taxon>Negativicutes</taxon>
        <taxon>Selenomonadales</taxon>
        <taxon>Sporomusaceae</taxon>
        <taxon>Anaerospora</taxon>
    </lineage>
</organism>
<dbReference type="NCBIfam" id="TIGR02773">
    <property type="entry name" value="addB_Gpos"/>
    <property type="match status" value="1"/>
</dbReference>
<evidence type="ECO:0000313" key="16">
    <source>
        <dbReference type="Proteomes" id="UP000295063"/>
    </source>
</evidence>
<accession>A0A4R1Q3Y7</accession>
<dbReference type="GO" id="GO:0051539">
    <property type="term" value="F:4 iron, 4 sulfur cluster binding"/>
    <property type="evidence" value="ECO:0007669"/>
    <property type="project" value="UniProtKB-KW"/>
</dbReference>
<dbReference type="PROSITE" id="PS51300">
    <property type="entry name" value="NIRD"/>
    <property type="match status" value="1"/>
</dbReference>
<name>A0A4R1Q3Y7_9FIRM</name>
<proteinExistence type="predicted"/>
<evidence type="ECO:0000256" key="10">
    <source>
        <dbReference type="ARBA" id="ARBA00023004"/>
    </source>
</evidence>
<dbReference type="InterPro" id="IPR014017">
    <property type="entry name" value="DNA_helicase_UvrD-like_C"/>
</dbReference>
<dbReference type="InterPro" id="IPR049035">
    <property type="entry name" value="ADDB_N"/>
</dbReference>
<dbReference type="GO" id="GO:0046872">
    <property type="term" value="F:metal ion binding"/>
    <property type="evidence" value="ECO:0007669"/>
    <property type="project" value="UniProtKB-KW"/>
</dbReference>
<evidence type="ECO:0000259" key="14">
    <source>
        <dbReference type="PROSITE" id="PS51217"/>
    </source>
</evidence>
<keyword evidence="4" id="KW-0547">Nucleotide-binding</keyword>
<keyword evidence="10" id="KW-0408">Iron</keyword>
<gene>
    <name evidence="15" type="ORF">EV210_11273</name>
</gene>
<keyword evidence="12" id="KW-0238">DNA-binding</keyword>
<keyword evidence="1" id="KW-0004">4Fe-4S</keyword>
<dbReference type="Gene3D" id="3.90.320.10">
    <property type="match status" value="1"/>
</dbReference>
<sequence>MALNLILGRVGSGKTSVCFEQIIDELNTAPEGAPLILLVPEQATFQAERLLAAQAKGGGFTRAHVLGFRRLAHKVLLENGGGARPRITDLGKRLVLRRLLIKHQEELKILGRAARQRTFAETLASAIWEFKTFCVSPERLVEMEDLLGQAPLAAKVHDLGLLYQRFEEFLEGRYTDPEDTLTMLADRIPSAGLIRGARIWIDGFHWFTPQEYQVLSALMSAASDITVSLCLENPNSAEHKEETALFHRQHHTYRELVKLGASHGLTRTEQQLVPGKRFTAAPVLGFLEEQIAAPQPCEWPGEASAIVVAEAANRRMEAEGIAREIIRLCRDRHYRWRDIAVLVRDSESYSEILEMVLTDYDIPYFSDRRRPAVHHPLAELIRSALEVVCENWQYDPLFRCLKTGLFPLKRSEIDILENYCLEFGLKGSRWTDDRPWTFVRRLSLDEDSDVSEVQQQYLDEVNTIRAAVTQPLLQFQEQVKAAVTVIEYTTAVYQLLVELGVPEKLERWAVQAEEKKDLDQGREHRQLWESVINLLDQLVEACGEEPMTLQEYAQIAGEGLEGLALNLIPPGLDYVTVSTLERSRTLEAKAVFVPGVNDGVLPQRGREEGLLSDGERELLANCGVELAPGSMPDVFHEQFIVYWALTRASRYLWVSYPLADAEGKALEPSPVIGRLKRLKAVGSWRTLPIETPEGAEREYIVHPRRSLSAMAGGLRAALTGGQPNPVWWQVYNWAQKNPAMQDGMRQAIAGLFHRNQAAALPEGVARRLYCKQGKLRGSVTRFEGYRACPFQYFSQYGLALKPRAVFRLEAPDFGQFLHAVLKAFGDSLAAEGLRWQDLSSVEAAKRCREITEQLAPKLQNEILLSSRQYQHIKSRLDRTVERSVGQLMNFDGASAFKPAVFEQSFGRSGSDWPPLTFTLADGTIVELAGQIDRLDQAQHDGQTYILVIDYKSGGAWVKLADVYYGLKLQLLTYLLVACQAAGPLLGGGDLIPAGALYYFLKNPKVSGKRPMSEAEIAKAISSQLKMPGWVLAEPAVVKLLDTSIDGWSQYIRVWLKNEKFRADNWSTLKTGEQFSLLLGHVHQLLQETAANIISGHIAIEPYNLKDRTPCSYCEFKPVCQFDALLPDNVFRVLTDMEDEEALMRLAGIEGGETL</sequence>
<keyword evidence="7 15" id="KW-0347">Helicase</keyword>
<protein>
    <submittedName>
        <fullName evidence="15">DNA helicase/exodeoxyribonuclease V subunit B</fullName>
    </submittedName>
</protein>
<dbReference type="InterPro" id="IPR014140">
    <property type="entry name" value="DNA_helicase_suAddB"/>
</dbReference>
<dbReference type="InterPro" id="IPR027417">
    <property type="entry name" value="P-loop_NTPase"/>
</dbReference>
<evidence type="ECO:0000256" key="2">
    <source>
        <dbReference type="ARBA" id="ARBA00022722"/>
    </source>
</evidence>
<evidence type="ECO:0000256" key="3">
    <source>
        <dbReference type="ARBA" id="ARBA00022723"/>
    </source>
</evidence>
<evidence type="ECO:0000256" key="1">
    <source>
        <dbReference type="ARBA" id="ARBA00022485"/>
    </source>
</evidence>
<dbReference type="GO" id="GO:0000724">
    <property type="term" value="P:double-strand break repair via homologous recombination"/>
    <property type="evidence" value="ECO:0007669"/>
    <property type="project" value="InterPro"/>
</dbReference>
<dbReference type="Gene3D" id="6.10.140.1030">
    <property type="match status" value="1"/>
</dbReference>
<dbReference type="Gene3D" id="3.40.50.300">
    <property type="entry name" value="P-loop containing nucleotide triphosphate hydrolases"/>
    <property type="match status" value="4"/>
</dbReference>
<keyword evidence="16" id="KW-1185">Reference proteome</keyword>
<keyword evidence="6" id="KW-0378">Hydrolase</keyword>
<dbReference type="GO" id="GO:0004527">
    <property type="term" value="F:exonuclease activity"/>
    <property type="evidence" value="ECO:0007669"/>
    <property type="project" value="UniProtKB-KW"/>
</dbReference>
<evidence type="ECO:0000313" key="15">
    <source>
        <dbReference type="EMBL" id="TCL35414.1"/>
    </source>
</evidence>
<keyword evidence="9" id="KW-0067">ATP-binding</keyword>
<evidence type="ECO:0000256" key="5">
    <source>
        <dbReference type="ARBA" id="ARBA00022763"/>
    </source>
</evidence>
<dbReference type="PANTHER" id="PTHR30591:SF1">
    <property type="entry name" value="RECBCD ENZYME SUBUNIT RECC"/>
    <property type="match status" value="1"/>
</dbReference>
<dbReference type="PROSITE" id="PS51217">
    <property type="entry name" value="UVRD_HELICASE_CTER"/>
    <property type="match status" value="1"/>
</dbReference>
<dbReference type="EMBL" id="SLUI01000012">
    <property type="protein sequence ID" value="TCL35414.1"/>
    <property type="molecule type" value="Genomic_DNA"/>
</dbReference>
<keyword evidence="13" id="KW-0234">DNA repair</keyword>
<evidence type="ECO:0000256" key="11">
    <source>
        <dbReference type="ARBA" id="ARBA00023014"/>
    </source>
</evidence>
<evidence type="ECO:0000256" key="6">
    <source>
        <dbReference type="ARBA" id="ARBA00022801"/>
    </source>
</evidence>
<dbReference type="RefSeq" id="WP_132082516.1">
    <property type="nucleotide sequence ID" value="NZ_SLUI01000012.1"/>
</dbReference>
<keyword evidence="3" id="KW-0479">Metal-binding</keyword>
<dbReference type="GO" id="GO:0005524">
    <property type="term" value="F:ATP binding"/>
    <property type="evidence" value="ECO:0007669"/>
    <property type="project" value="UniProtKB-KW"/>
</dbReference>
<dbReference type="SUPFAM" id="SSF52540">
    <property type="entry name" value="P-loop containing nucleoside triphosphate hydrolases"/>
    <property type="match status" value="1"/>
</dbReference>
<feature type="domain" description="UvrD-like helicase C-terminal" evidence="14">
    <location>
        <begin position="275"/>
        <end position="585"/>
    </location>
</feature>
<dbReference type="Proteomes" id="UP000295063">
    <property type="component" value="Unassembled WGS sequence"/>
</dbReference>
<dbReference type="InterPro" id="IPR038726">
    <property type="entry name" value="PDDEXK_AddAB-type"/>
</dbReference>
<evidence type="ECO:0000256" key="9">
    <source>
        <dbReference type="ARBA" id="ARBA00022840"/>
    </source>
</evidence>
<evidence type="ECO:0000256" key="13">
    <source>
        <dbReference type="ARBA" id="ARBA00023204"/>
    </source>
</evidence>
<keyword evidence="2" id="KW-0540">Nuclease</keyword>
<evidence type="ECO:0000256" key="4">
    <source>
        <dbReference type="ARBA" id="ARBA00022741"/>
    </source>
</evidence>
<dbReference type="OrthoDB" id="9758506at2"/>
<dbReference type="PANTHER" id="PTHR30591">
    <property type="entry name" value="RECBCD ENZYME SUBUNIT RECC"/>
    <property type="match status" value="1"/>
</dbReference>
<reference evidence="15 16" key="1">
    <citation type="submission" date="2019-03" db="EMBL/GenBank/DDBJ databases">
        <title>Genomic Encyclopedia of Type Strains, Phase IV (KMG-IV): sequencing the most valuable type-strain genomes for metagenomic binning, comparative biology and taxonomic classification.</title>
        <authorList>
            <person name="Goeker M."/>
        </authorList>
    </citation>
    <scope>NUCLEOTIDE SEQUENCE [LARGE SCALE GENOMIC DNA]</scope>
    <source>
        <strain evidence="15 16">DSM 15969</strain>
    </source>
</reference>
<comment type="caution">
    <text evidence="15">The sequence shown here is derived from an EMBL/GenBank/DDBJ whole genome shotgun (WGS) entry which is preliminary data.</text>
</comment>
<dbReference type="Pfam" id="PF12705">
    <property type="entry name" value="PDDEXK_1"/>
    <property type="match status" value="1"/>
</dbReference>
<dbReference type="GO" id="GO:0003677">
    <property type="term" value="F:DNA binding"/>
    <property type="evidence" value="ECO:0007669"/>
    <property type="project" value="UniProtKB-KW"/>
</dbReference>
<evidence type="ECO:0000256" key="12">
    <source>
        <dbReference type="ARBA" id="ARBA00023125"/>
    </source>
</evidence>
<evidence type="ECO:0000256" key="8">
    <source>
        <dbReference type="ARBA" id="ARBA00022839"/>
    </source>
</evidence>
<dbReference type="InterPro" id="IPR011604">
    <property type="entry name" value="PDDEXK-like_dom_sf"/>
</dbReference>
<dbReference type="AlphaFoldDB" id="A0A4R1Q3Y7"/>
<dbReference type="GO" id="GO:0004386">
    <property type="term" value="F:helicase activity"/>
    <property type="evidence" value="ECO:0007669"/>
    <property type="project" value="UniProtKB-KW"/>
</dbReference>
<dbReference type="Pfam" id="PF21445">
    <property type="entry name" value="ADDB_N"/>
    <property type="match status" value="1"/>
</dbReference>
<keyword evidence="8" id="KW-0269">Exonuclease</keyword>
<evidence type="ECO:0000256" key="7">
    <source>
        <dbReference type="ARBA" id="ARBA00022806"/>
    </source>
</evidence>
<keyword evidence="11" id="KW-0411">Iron-sulfur</keyword>